<dbReference type="PANTHER" id="PTHR31585">
    <property type="entry name" value="FOLATE-BIOPTERIN TRANSPORTER 1, CHLOROPLASTIC"/>
    <property type="match status" value="1"/>
</dbReference>
<keyword evidence="2" id="KW-0813">Transport</keyword>
<sequence>MKISSRLGFSLRLNSDNGDPFLGVFGLARLAANFFLKYDLHLDHIEAYMIFGFFALSDFVPHFGYWRRSYLVLSRLLSVLSWSLMATFVDNKYNVVFCILLGSFSVAFLDVVVDSMVVERARGESLSALGFLHCCSCKRTTYLQHNKRVISSYYWARVFGKFKIEHYSSDFAIFYFIINSLGFAPEFLGHVKLVTSIASLLGVGIYNGFLKNCTSPLVISTFILVHLHRMSELSMNFFLLQ</sequence>
<evidence type="ECO:0000256" key="3">
    <source>
        <dbReference type="ARBA" id="ARBA00022692"/>
    </source>
</evidence>
<dbReference type="InterPro" id="IPR039309">
    <property type="entry name" value="BT1"/>
</dbReference>
<dbReference type="GO" id="GO:0016020">
    <property type="term" value="C:membrane"/>
    <property type="evidence" value="ECO:0007669"/>
    <property type="project" value="UniProtKB-SubCell"/>
</dbReference>
<evidence type="ECO:0000256" key="1">
    <source>
        <dbReference type="ARBA" id="ARBA00004141"/>
    </source>
</evidence>
<protein>
    <submittedName>
        <fullName evidence="7">Folate-biopterin transporter 1, chloroplastic</fullName>
    </submittedName>
</protein>
<feature type="transmembrane region" description="Helical" evidence="6">
    <location>
        <begin position="94"/>
        <end position="113"/>
    </location>
</feature>
<feature type="non-terminal residue" evidence="7">
    <location>
        <position position="1"/>
    </location>
</feature>
<keyword evidence="8" id="KW-1185">Reference proteome</keyword>
<evidence type="ECO:0000256" key="5">
    <source>
        <dbReference type="ARBA" id="ARBA00023136"/>
    </source>
</evidence>
<dbReference type="Pfam" id="PF03092">
    <property type="entry name" value="BT1"/>
    <property type="match status" value="2"/>
</dbReference>
<evidence type="ECO:0000256" key="2">
    <source>
        <dbReference type="ARBA" id="ARBA00022448"/>
    </source>
</evidence>
<feature type="transmembrane region" description="Helical" evidence="6">
    <location>
        <begin position="70"/>
        <end position="88"/>
    </location>
</feature>
<feature type="transmembrane region" description="Helical" evidence="6">
    <location>
        <begin position="171"/>
        <end position="189"/>
    </location>
</feature>
<dbReference type="AlphaFoldDB" id="A0A371IEG7"/>
<dbReference type="OrthoDB" id="754047at2759"/>
<feature type="transmembrane region" description="Helical" evidence="6">
    <location>
        <begin position="44"/>
        <end position="63"/>
    </location>
</feature>
<feature type="non-terminal residue" evidence="7">
    <location>
        <position position="241"/>
    </location>
</feature>
<dbReference type="STRING" id="157652.A0A371IEG7"/>
<evidence type="ECO:0000313" key="8">
    <source>
        <dbReference type="Proteomes" id="UP000257109"/>
    </source>
</evidence>
<dbReference type="EMBL" id="QJKJ01000278">
    <property type="protein sequence ID" value="RDY13439.1"/>
    <property type="molecule type" value="Genomic_DNA"/>
</dbReference>
<comment type="subcellular location">
    <subcellularLocation>
        <location evidence="1">Membrane</location>
        <topology evidence="1">Multi-pass membrane protein</topology>
    </subcellularLocation>
</comment>
<evidence type="ECO:0000256" key="6">
    <source>
        <dbReference type="SAM" id="Phobius"/>
    </source>
</evidence>
<keyword evidence="4 6" id="KW-1133">Transmembrane helix</keyword>
<dbReference type="Proteomes" id="UP000257109">
    <property type="component" value="Unassembled WGS sequence"/>
</dbReference>
<name>A0A371IEG7_MUCPR</name>
<dbReference type="PANTHER" id="PTHR31585:SF0">
    <property type="entry name" value="FOLATE-BIOPTERIN TRANSPORTER 1, CHLOROPLASTIC"/>
    <property type="match status" value="1"/>
</dbReference>
<evidence type="ECO:0000313" key="7">
    <source>
        <dbReference type="EMBL" id="RDY13439.1"/>
    </source>
</evidence>
<gene>
    <name evidence="7" type="ORF">CR513_01651</name>
</gene>
<organism evidence="7 8">
    <name type="scientific">Mucuna pruriens</name>
    <name type="common">Velvet bean</name>
    <name type="synonym">Dolichos pruriens</name>
    <dbReference type="NCBI Taxonomy" id="157652"/>
    <lineage>
        <taxon>Eukaryota</taxon>
        <taxon>Viridiplantae</taxon>
        <taxon>Streptophyta</taxon>
        <taxon>Embryophyta</taxon>
        <taxon>Tracheophyta</taxon>
        <taxon>Spermatophyta</taxon>
        <taxon>Magnoliopsida</taxon>
        <taxon>eudicotyledons</taxon>
        <taxon>Gunneridae</taxon>
        <taxon>Pentapetalae</taxon>
        <taxon>rosids</taxon>
        <taxon>fabids</taxon>
        <taxon>Fabales</taxon>
        <taxon>Fabaceae</taxon>
        <taxon>Papilionoideae</taxon>
        <taxon>50 kb inversion clade</taxon>
        <taxon>NPAAA clade</taxon>
        <taxon>indigoferoid/millettioid clade</taxon>
        <taxon>Phaseoleae</taxon>
        <taxon>Mucuna</taxon>
    </lineage>
</organism>
<proteinExistence type="predicted"/>
<accession>A0A371IEG7</accession>
<evidence type="ECO:0000256" key="4">
    <source>
        <dbReference type="ARBA" id="ARBA00022989"/>
    </source>
</evidence>
<keyword evidence="3 6" id="KW-0812">Transmembrane</keyword>
<comment type="caution">
    <text evidence="7">The sequence shown here is derived from an EMBL/GenBank/DDBJ whole genome shotgun (WGS) entry which is preliminary data.</text>
</comment>
<reference evidence="7" key="1">
    <citation type="submission" date="2018-05" db="EMBL/GenBank/DDBJ databases">
        <title>Draft genome of Mucuna pruriens seed.</title>
        <authorList>
            <person name="Nnadi N.E."/>
            <person name="Vos R."/>
            <person name="Hasami M.H."/>
            <person name="Devisetty U.K."/>
            <person name="Aguiy J.C."/>
        </authorList>
    </citation>
    <scope>NUCLEOTIDE SEQUENCE [LARGE SCALE GENOMIC DNA]</scope>
    <source>
        <strain evidence="7">JCA_2017</strain>
    </source>
</reference>
<feature type="transmembrane region" description="Helical" evidence="6">
    <location>
        <begin position="209"/>
        <end position="227"/>
    </location>
</feature>
<keyword evidence="5 6" id="KW-0472">Membrane</keyword>